<dbReference type="EMBL" id="AWWV01016046">
    <property type="protein sequence ID" value="OMO50718.1"/>
    <property type="molecule type" value="Genomic_DNA"/>
</dbReference>
<evidence type="ECO:0000313" key="3">
    <source>
        <dbReference type="Proteomes" id="UP000188268"/>
    </source>
</evidence>
<feature type="compositionally biased region" description="Basic residues" evidence="1">
    <location>
        <begin position="8"/>
        <end position="24"/>
    </location>
</feature>
<proteinExistence type="predicted"/>
<dbReference type="Gramene" id="OMO50718">
    <property type="protein sequence ID" value="OMO50718"/>
    <property type="gene ID" value="CCACVL1_30293"/>
</dbReference>
<organism evidence="2 3">
    <name type="scientific">Corchorus capsularis</name>
    <name type="common">Jute</name>
    <dbReference type="NCBI Taxonomy" id="210143"/>
    <lineage>
        <taxon>Eukaryota</taxon>
        <taxon>Viridiplantae</taxon>
        <taxon>Streptophyta</taxon>
        <taxon>Embryophyta</taxon>
        <taxon>Tracheophyta</taxon>
        <taxon>Spermatophyta</taxon>
        <taxon>Magnoliopsida</taxon>
        <taxon>eudicotyledons</taxon>
        <taxon>Gunneridae</taxon>
        <taxon>Pentapetalae</taxon>
        <taxon>rosids</taxon>
        <taxon>malvids</taxon>
        <taxon>Malvales</taxon>
        <taxon>Malvaceae</taxon>
        <taxon>Grewioideae</taxon>
        <taxon>Apeibeae</taxon>
        <taxon>Corchorus</taxon>
    </lineage>
</organism>
<dbReference type="AlphaFoldDB" id="A0A1R3FY14"/>
<gene>
    <name evidence="2" type="ORF">CCACVL1_30293</name>
</gene>
<evidence type="ECO:0000256" key="1">
    <source>
        <dbReference type="SAM" id="MobiDB-lite"/>
    </source>
</evidence>
<protein>
    <submittedName>
        <fullName evidence="2">Uncharacterized protein</fullName>
    </submittedName>
</protein>
<reference evidence="2 3" key="1">
    <citation type="submission" date="2013-09" db="EMBL/GenBank/DDBJ databases">
        <title>Corchorus capsularis genome sequencing.</title>
        <authorList>
            <person name="Alam M."/>
            <person name="Haque M.S."/>
            <person name="Islam M.S."/>
            <person name="Emdad E.M."/>
            <person name="Islam M.M."/>
            <person name="Ahmed B."/>
            <person name="Halim A."/>
            <person name="Hossen Q.M.M."/>
            <person name="Hossain M.Z."/>
            <person name="Ahmed R."/>
            <person name="Khan M.M."/>
            <person name="Islam R."/>
            <person name="Rashid M.M."/>
            <person name="Khan S.A."/>
            <person name="Rahman M.S."/>
            <person name="Alam M."/>
        </authorList>
    </citation>
    <scope>NUCLEOTIDE SEQUENCE [LARGE SCALE GENOMIC DNA]</scope>
    <source>
        <strain evidence="3">cv. CVL-1</strain>
        <tissue evidence="2">Whole seedling</tissue>
    </source>
</reference>
<comment type="caution">
    <text evidence="2">The sequence shown here is derived from an EMBL/GenBank/DDBJ whole genome shotgun (WGS) entry which is preliminary data.</text>
</comment>
<feature type="non-terminal residue" evidence="2">
    <location>
        <position position="24"/>
    </location>
</feature>
<dbReference type="Proteomes" id="UP000188268">
    <property type="component" value="Unassembled WGS sequence"/>
</dbReference>
<feature type="region of interest" description="Disordered" evidence="1">
    <location>
        <begin position="1"/>
        <end position="24"/>
    </location>
</feature>
<accession>A0A1R3FY14</accession>
<sequence length="24" mass="2701">MDGEKKSGVKGKKNGQIKRRQVTK</sequence>
<name>A0A1R3FY14_COCAP</name>
<keyword evidence="3" id="KW-1185">Reference proteome</keyword>
<evidence type="ECO:0000313" key="2">
    <source>
        <dbReference type="EMBL" id="OMO50718.1"/>
    </source>
</evidence>